<dbReference type="InterPro" id="IPR010982">
    <property type="entry name" value="Lambda_DNA-bd_dom_sf"/>
</dbReference>
<organism evidence="3">
    <name type="scientific">virus sp. ctJLD79</name>
    <dbReference type="NCBI Taxonomy" id="2827987"/>
    <lineage>
        <taxon>Viruses</taxon>
    </lineage>
</organism>
<dbReference type="PROSITE" id="PS50943">
    <property type="entry name" value="HTH_CROC1"/>
    <property type="match status" value="1"/>
</dbReference>
<keyword evidence="1" id="KW-0238">DNA-binding</keyword>
<accession>A0A8S5REV2</accession>
<feature type="domain" description="HTH cro/C1-type" evidence="2">
    <location>
        <begin position="8"/>
        <end position="62"/>
    </location>
</feature>
<name>A0A8S5REV2_9VIRU</name>
<dbReference type="SMART" id="SM00530">
    <property type="entry name" value="HTH_XRE"/>
    <property type="match status" value="1"/>
</dbReference>
<dbReference type="GO" id="GO:0003677">
    <property type="term" value="F:DNA binding"/>
    <property type="evidence" value="ECO:0007669"/>
    <property type="project" value="UniProtKB-KW"/>
</dbReference>
<dbReference type="SUPFAM" id="SSF47413">
    <property type="entry name" value="lambda repressor-like DNA-binding domains"/>
    <property type="match status" value="1"/>
</dbReference>
<dbReference type="EMBL" id="BK059097">
    <property type="protein sequence ID" value="DAE29691.1"/>
    <property type="molecule type" value="Genomic_DNA"/>
</dbReference>
<evidence type="ECO:0000259" key="2">
    <source>
        <dbReference type="PROSITE" id="PS50943"/>
    </source>
</evidence>
<sequence>MSHFSDTLKRLRTARGLTQAQLAEALQIGKSTVSMYEVGRREPGFEGLEAIADFFNVPLGLLVDDEWTNVTISDTDPQLDAVIDTAKRLNAQGLTKLGDYAEDLAGNPQYQKVHQH</sequence>
<protein>
    <submittedName>
        <fullName evidence="3">Repressor protein CI</fullName>
    </submittedName>
</protein>
<reference evidence="3" key="1">
    <citation type="journal article" date="2021" name="Proc. Natl. Acad. Sci. U.S.A.">
        <title>A Catalog of Tens of Thousands of Viruses from Human Metagenomes Reveals Hidden Associations with Chronic Diseases.</title>
        <authorList>
            <person name="Tisza M.J."/>
            <person name="Buck C.B."/>
        </authorList>
    </citation>
    <scope>NUCLEOTIDE SEQUENCE</scope>
    <source>
        <strain evidence="3">CtJLD79</strain>
    </source>
</reference>
<evidence type="ECO:0000313" key="3">
    <source>
        <dbReference type="EMBL" id="DAE29691.1"/>
    </source>
</evidence>
<dbReference type="PANTHER" id="PTHR46558">
    <property type="entry name" value="TRACRIPTIONAL REGULATORY PROTEIN-RELATED-RELATED"/>
    <property type="match status" value="1"/>
</dbReference>
<proteinExistence type="predicted"/>
<dbReference type="PANTHER" id="PTHR46558:SF11">
    <property type="entry name" value="HTH-TYPE TRANSCRIPTIONAL REGULATOR XRE"/>
    <property type="match status" value="1"/>
</dbReference>
<evidence type="ECO:0000256" key="1">
    <source>
        <dbReference type="ARBA" id="ARBA00023125"/>
    </source>
</evidence>
<dbReference type="Gene3D" id="1.10.260.40">
    <property type="entry name" value="lambda repressor-like DNA-binding domains"/>
    <property type="match status" value="1"/>
</dbReference>
<dbReference type="Pfam" id="PF01381">
    <property type="entry name" value="HTH_3"/>
    <property type="match status" value="1"/>
</dbReference>
<dbReference type="InterPro" id="IPR001387">
    <property type="entry name" value="Cro/C1-type_HTH"/>
</dbReference>
<dbReference type="CDD" id="cd00093">
    <property type="entry name" value="HTH_XRE"/>
    <property type="match status" value="1"/>
</dbReference>